<comment type="caution">
    <text evidence="1">The sequence shown here is derived from an EMBL/GenBank/DDBJ whole genome shotgun (WGS) entry which is preliminary data.</text>
</comment>
<keyword evidence="2" id="KW-1185">Reference proteome</keyword>
<name>A0A1E5PGT8_9ACTN</name>
<dbReference type="AlphaFoldDB" id="A0A1E5PGT8"/>
<dbReference type="OrthoDB" id="4535590at2"/>
<evidence type="ECO:0000313" key="1">
    <source>
        <dbReference type="EMBL" id="OEJ28604.1"/>
    </source>
</evidence>
<organism evidence="1 2">
    <name type="scientific">Streptomyces agglomeratus</name>
    <dbReference type="NCBI Taxonomy" id="285458"/>
    <lineage>
        <taxon>Bacteria</taxon>
        <taxon>Bacillati</taxon>
        <taxon>Actinomycetota</taxon>
        <taxon>Actinomycetes</taxon>
        <taxon>Kitasatosporales</taxon>
        <taxon>Streptomycetaceae</taxon>
        <taxon>Streptomyces</taxon>
    </lineage>
</organism>
<accession>A0A1E5PGT8</accession>
<proteinExistence type="predicted"/>
<gene>
    <name evidence="1" type="ORF">AS594_33155</name>
</gene>
<sequence length="253" mass="28947">MTNHDATRARLRLDGALGTLADTFRGMTARSDENQCACHWGSAEELARLKVPDLELDPDLLRRTWQAGDWDDHGAVLRRILPQFARALVSGLVEPFSGMDEVGHSFACGRWQQWPPQQSAAVWEFLRAWWARTLTETRPSVPVHEVLALCAEASATLTPWLATWEALAHPMADRHLAEAVAHWEYDLLMDEHPWEVWRGNEEELCSELAAWLARHASARLRARNAPEEFLHRVRLIGLTGTDRWEDPHWPNYP</sequence>
<reference evidence="1 2" key="1">
    <citation type="submission" date="2016-08" db="EMBL/GenBank/DDBJ databases">
        <title>Complete genome sequence of Streptomyces agglomeratus strain 6-3-2, a novel anti-MRSA actinomycete isolated from Wuli of Tebit, China.</title>
        <authorList>
            <person name="Chen X."/>
        </authorList>
    </citation>
    <scope>NUCLEOTIDE SEQUENCE [LARGE SCALE GENOMIC DNA]</scope>
    <source>
        <strain evidence="1 2">6-3-2</strain>
    </source>
</reference>
<dbReference type="EMBL" id="MEHJ01000001">
    <property type="protein sequence ID" value="OEJ28604.1"/>
    <property type="molecule type" value="Genomic_DNA"/>
</dbReference>
<dbReference type="RefSeq" id="WP_069774934.1">
    <property type="nucleotide sequence ID" value="NZ_MEHI01000001.1"/>
</dbReference>
<dbReference type="STRING" id="285458.BGM19_03610"/>
<evidence type="ECO:0000313" key="2">
    <source>
        <dbReference type="Proteomes" id="UP000095759"/>
    </source>
</evidence>
<dbReference type="Proteomes" id="UP000095759">
    <property type="component" value="Unassembled WGS sequence"/>
</dbReference>
<protein>
    <submittedName>
        <fullName evidence="1">Uncharacterized protein</fullName>
    </submittedName>
</protein>